<sequence length="59" mass="6671">MKKVLEYIKSVRGEWFRIVWPSRDSVVRATIMILVFSGAAALFLALVDGVLSALVTWIF</sequence>
<dbReference type="InterPro" id="IPR001901">
    <property type="entry name" value="Translocase_SecE/Sec61-g"/>
</dbReference>
<dbReference type="PANTHER" id="PTHR33910:SF1">
    <property type="entry name" value="PROTEIN TRANSLOCASE SUBUNIT SECE"/>
    <property type="match status" value="1"/>
</dbReference>
<keyword evidence="7 9" id="KW-0811">Translocation</keyword>
<comment type="function">
    <text evidence="9">Essential subunit of the Sec protein translocation channel SecYEG. Clamps together the 2 halves of SecY. May contact the channel plug during translocation.</text>
</comment>
<reference evidence="10" key="2">
    <citation type="journal article" date="2021" name="PeerJ">
        <title>Extensive microbial diversity within the chicken gut microbiome revealed by metagenomics and culture.</title>
        <authorList>
            <person name="Gilroy R."/>
            <person name="Ravi A."/>
            <person name="Getino M."/>
            <person name="Pursley I."/>
            <person name="Horton D.L."/>
            <person name="Alikhan N.F."/>
            <person name="Baker D."/>
            <person name="Gharbi K."/>
            <person name="Hall N."/>
            <person name="Watson M."/>
            <person name="Adriaenssens E.M."/>
            <person name="Foster-Nyarko E."/>
            <person name="Jarju S."/>
            <person name="Secka A."/>
            <person name="Antonio M."/>
            <person name="Oren A."/>
            <person name="Chaudhuri R.R."/>
            <person name="La Ragione R."/>
            <person name="Hildebrand F."/>
            <person name="Pallen M.J."/>
        </authorList>
    </citation>
    <scope>NUCLEOTIDE SEQUENCE</scope>
    <source>
        <strain evidence="10">B1-16210</strain>
    </source>
</reference>
<keyword evidence="5 9" id="KW-0653">Protein transport</keyword>
<evidence type="ECO:0000256" key="4">
    <source>
        <dbReference type="ARBA" id="ARBA00022692"/>
    </source>
</evidence>
<keyword evidence="6 9" id="KW-1133">Transmembrane helix</keyword>
<dbReference type="EMBL" id="JADINE010000036">
    <property type="protein sequence ID" value="MBO8407403.1"/>
    <property type="molecule type" value="Genomic_DNA"/>
</dbReference>
<evidence type="ECO:0000256" key="1">
    <source>
        <dbReference type="ARBA" id="ARBA00004370"/>
    </source>
</evidence>
<reference evidence="10" key="1">
    <citation type="submission" date="2020-10" db="EMBL/GenBank/DDBJ databases">
        <authorList>
            <person name="Gilroy R."/>
        </authorList>
    </citation>
    <scope>NUCLEOTIDE SEQUENCE</scope>
    <source>
        <strain evidence="10">B1-16210</strain>
    </source>
</reference>
<dbReference type="NCBIfam" id="TIGR00964">
    <property type="entry name" value="secE_bact"/>
    <property type="match status" value="1"/>
</dbReference>
<evidence type="ECO:0000256" key="7">
    <source>
        <dbReference type="ARBA" id="ARBA00023010"/>
    </source>
</evidence>
<dbReference type="InterPro" id="IPR005807">
    <property type="entry name" value="SecE_bac"/>
</dbReference>
<keyword evidence="4 9" id="KW-0812">Transmembrane</keyword>
<evidence type="ECO:0000256" key="2">
    <source>
        <dbReference type="ARBA" id="ARBA00022448"/>
    </source>
</evidence>
<comment type="subunit">
    <text evidence="9">Component of the Sec protein translocase complex. Heterotrimer consisting of SecY, SecE and SecG subunits. The heterotrimers can form oligomers, although 1 heterotrimer is thought to be able to translocate proteins. Interacts with the ribosome. Interacts with SecDF, and other proteins may be involved. Interacts with SecA.</text>
</comment>
<evidence type="ECO:0000256" key="8">
    <source>
        <dbReference type="ARBA" id="ARBA00023136"/>
    </source>
</evidence>
<evidence type="ECO:0000256" key="5">
    <source>
        <dbReference type="ARBA" id="ARBA00022927"/>
    </source>
</evidence>
<dbReference type="GO" id="GO:0065002">
    <property type="term" value="P:intracellular protein transmembrane transport"/>
    <property type="evidence" value="ECO:0007669"/>
    <property type="project" value="UniProtKB-UniRule"/>
</dbReference>
<dbReference type="InterPro" id="IPR038379">
    <property type="entry name" value="SecE_sf"/>
</dbReference>
<evidence type="ECO:0000256" key="6">
    <source>
        <dbReference type="ARBA" id="ARBA00022989"/>
    </source>
</evidence>
<feature type="transmembrane region" description="Helical" evidence="9">
    <location>
        <begin position="31"/>
        <end position="58"/>
    </location>
</feature>
<evidence type="ECO:0000313" key="10">
    <source>
        <dbReference type="EMBL" id="MBO8407403.1"/>
    </source>
</evidence>
<comment type="caution">
    <text evidence="10">The sequence shown here is derived from an EMBL/GenBank/DDBJ whole genome shotgun (WGS) entry which is preliminary data.</text>
</comment>
<dbReference type="GO" id="GO:0009306">
    <property type="term" value="P:protein secretion"/>
    <property type="evidence" value="ECO:0007669"/>
    <property type="project" value="UniProtKB-UniRule"/>
</dbReference>
<comment type="similarity">
    <text evidence="9">Belongs to the SecE/SEC61-gamma family.</text>
</comment>
<evidence type="ECO:0000313" key="11">
    <source>
        <dbReference type="Proteomes" id="UP000721442"/>
    </source>
</evidence>
<dbReference type="GO" id="GO:0008320">
    <property type="term" value="F:protein transmembrane transporter activity"/>
    <property type="evidence" value="ECO:0007669"/>
    <property type="project" value="UniProtKB-UniRule"/>
</dbReference>
<name>A0A940ICG6_9PROT</name>
<dbReference type="Gene3D" id="1.20.5.1030">
    <property type="entry name" value="Preprotein translocase secy subunit"/>
    <property type="match status" value="1"/>
</dbReference>
<dbReference type="HAMAP" id="MF_00422">
    <property type="entry name" value="SecE"/>
    <property type="match status" value="1"/>
</dbReference>
<keyword evidence="8 9" id="KW-0472">Membrane</keyword>
<organism evidence="10 11">
    <name type="scientific">Candidatus Enterousia excrementavium</name>
    <dbReference type="NCBI Taxonomy" id="2840789"/>
    <lineage>
        <taxon>Bacteria</taxon>
        <taxon>Pseudomonadati</taxon>
        <taxon>Pseudomonadota</taxon>
        <taxon>Alphaproteobacteria</taxon>
        <taxon>Candidatus Enterousia</taxon>
    </lineage>
</organism>
<accession>A0A940ICG6</accession>
<proteinExistence type="inferred from homology"/>
<dbReference type="PANTHER" id="PTHR33910">
    <property type="entry name" value="PROTEIN TRANSLOCASE SUBUNIT SECE"/>
    <property type="match status" value="1"/>
</dbReference>
<keyword evidence="3 9" id="KW-1003">Cell membrane</keyword>
<evidence type="ECO:0000256" key="3">
    <source>
        <dbReference type="ARBA" id="ARBA00022475"/>
    </source>
</evidence>
<keyword evidence="2 9" id="KW-0813">Transport</keyword>
<comment type="subcellular location">
    <subcellularLocation>
        <location evidence="9">Cell membrane</location>
        <topology evidence="9">Single-pass membrane protein</topology>
    </subcellularLocation>
    <subcellularLocation>
        <location evidence="1">Membrane</location>
    </subcellularLocation>
</comment>
<dbReference type="AlphaFoldDB" id="A0A940ICG6"/>
<dbReference type="Proteomes" id="UP000721442">
    <property type="component" value="Unassembled WGS sequence"/>
</dbReference>
<dbReference type="GO" id="GO:0005886">
    <property type="term" value="C:plasma membrane"/>
    <property type="evidence" value="ECO:0007669"/>
    <property type="project" value="UniProtKB-SubCell"/>
</dbReference>
<protein>
    <recommendedName>
        <fullName evidence="9">Protein translocase subunit SecE</fullName>
    </recommendedName>
</protein>
<dbReference type="Pfam" id="PF00584">
    <property type="entry name" value="SecE"/>
    <property type="match status" value="1"/>
</dbReference>
<gene>
    <name evidence="9 10" type="primary">secE</name>
    <name evidence="10" type="ORF">IAC77_02995</name>
</gene>
<evidence type="ECO:0000256" key="9">
    <source>
        <dbReference type="HAMAP-Rule" id="MF_00422"/>
    </source>
</evidence>
<dbReference type="GO" id="GO:0006605">
    <property type="term" value="P:protein targeting"/>
    <property type="evidence" value="ECO:0007669"/>
    <property type="project" value="UniProtKB-UniRule"/>
</dbReference>
<dbReference type="GO" id="GO:0043952">
    <property type="term" value="P:protein transport by the Sec complex"/>
    <property type="evidence" value="ECO:0007669"/>
    <property type="project" value="UniProtKB-UniRule"/>
</dbReference>